<dbReference type="InterPro" id="IPR036390">
    <property type="entry name" value="WH_DNA-bd_sf"/>
</dbReference>
<dbReference type="InterPro" id="IPR051446">
    <property type="entry name" value="HTH_trans_reg/aminotransferase"/>
</dbReference>
<keyword evidence="8" id="KW-0808">Transferase</keyword>
<dbReference type="GO" id="GO:0030170">
    <property type="term" value="F:pyridoxal phosphate binding"/>
    <property type="evidence" value="ECO:0007669"/>
    <property type="project" value="InterPro"/>
</dbReference>
<evidence type="ECO:0000256" key="6">
    <source>
        <dbReference type="SAM" id="MobiDB-lite"/>
    </source>
</evidence>
<dbReference type="GO" id="GO:0003677">
    <property type="term" value="F:DNA binding"/>
    <property type="evidence" value="ECO:0007669"/>
    <property type="project" value="UniProtKB-KW"/>
</dbReference>
<dbReference type="Pfam" id="PF00155">
    <property type="entry name" value="Aminotran_1_2"/>
    <property type="match status" value="1"/>
</dbReference>
<evidence type="ECO:0000259" key="7">
    <source>
        <dbReference type="PROSITE" id="PS50949"/>
    </source>
</evidence>
<dbReference type="PANTHER" id="PTHR46577:SF1">
    <property type="entry name" value="HTH-TYPE TRANSCRIPTIONAL REGULATORY PROTEIN GABR"/>
    <property type="match status" value="1"/>
</dbReference>
<keyword evidence="9" id="KW-1185">Reference proteome</keyword>
<dbReference type="SMART" id="SM00345">
    <property type="entry name" value="HTH_GNTR"/>
    <property type="match status" value="1"/>
</dbReference>
<sequence length="508" mass="55371">MADRRLSTPLLALDLDRTSKVPLHRQLYDQIREAVLAGHLPPGARLPSSRTLASELGCSRNTAVTAFDQLLSEGYLAGQVGSGTYISHVLPEELLSLSGSQRRGPAPREDVGPSARTRSRRRGLSKRGEVLAAFPRGRRIATRAFAPGLPELDLFPFDVWARLLGRVWRRPPESLKRHGDPAGYEPLRRAIADYLRSARGLICDWRQILITSGAQQGLDLVARTLLDPGDPVWFENPGYSGLRGPLFAAGAEAVPLPVDAEGISVAAGRERAPDARMAIVAPSHQYPLGVTMSLARRLELLAWAREADAWILEDDYDSEYRYAGRPLSALQSLDEADNGRVVYLGSFSKVMFPSLRLGYLVVPEDLIEPMGRARGTLDDHPTAITQPALAAFIAEGHFAAHVRRMRVLYAARQSVLLEEIGRELAGLLEAQPDEAGLHIVAYFSAALARRMSDQEATDRAAAAGLSVSPLSGYYDGAAERQGLMLGYAAVPEDEIRLAVRKLAGVLSR</sequence>
<evidence type="ECO:0000256" key="4">
    <source>
        <dbReference type="ARBA" id="ARBA00023125"/>
    </source>
</evidence>
<comment type="similarity">
    <text evidence="1">In the C-terminal section; belongs to the class-I pyridoxal-phosphate-dependent aminotransferase family.</text>
</comment>
<dbReference type="Proteomes" id="UP000315252">
    <property type="component" value="Unassembled WGS sequence"/>
</dbReference>
<keyword evidence="4" id="KW-0238">DNA-binding</keyword>
<keyword evidence="8" id="KW-0032">Aminotransferase</keyword>
<name>A0A545TRX4_9PROT</name>
<dbReference type="EMBL" id="VHSH01000004">
    <property type="protein sequence ID" value="TQV79966.1"/>
    <property type="molecule type" value="Genomic_DNA"/>
</dbReference>
<dbReference type="SUPFAM" id="SSF53383">
    <property type="entry name" value="PLP-dependent transferases"/>
    <property type="match status" value="1"/>
</dbReference>
<evidence type="ECO:0000313" key="9">
    <source>
        <dbReference type="Proteomes" id="UP000315252"/>
    </source>
</evidence>
<evidence type="ECO:0000256" key="5">
    <source>
        <dbReference type="ARBA" id="ARBA00023163"/>
    </source>
</evidence>
<evidence type="ECO:0000256" key="3">
    <source>
        <dbReference type="ARBA" id="ARBA00023015"/>
    </source>
</evidence>
<proteinExistence type="inferred from homology"/>
<dbReference type="InterPro" id="IPR036388">
    <property type="entry name" value="WH-like_DNA-bd_sf"/>
</dbReference>
<dbReference type="CDD" id="cd07377">
    <property type="entry name" value="WHTH_GntR"/>
    <property type="match status" value="1"/>
</dbReference>
<dbReference type="PANTHER" id="PTHR46577">
    <property type="entry name" value="HTH-TYPE TRANSCRIPTIONAL REGULATORY PROTEIN GABR"/>
    <property type="match status" value="1"/>
</dbReference>
<dbReference type="InterPro" id="IPR000524">
    <property type="entry name" value="Tscrpt_reg_HTH_GntR"/>
</dbReference>
<dbReference type="InterPro" id="IPR015424">
    <property type="entry name" value="PyrdxlP-dep_Trfase"/>
</dbReference>
<protein>
    <submittedName>
        <fullName evidence="8">PLP-dependent aminotransferase family protein</fullName>
    </submittedName>
</protein>
<accession>A0A545TRX4</accession>
<dbReference type="Gene3D" id="3.40.640.10">
    <property type="entry name" value="Type I PLP-dependent aspartate aminotransferase-like (Major domain)"/>
    <property type="match status" value="1"/>
</dbReference>
<evidence type="ECO:0000256" key="2">
    <source>
        <dbReference type="ARBA" id="ARBA00022898"/>
    </source>
</evidence>
<organism evidence="8 9">
    <name type="scientific">Denitrobaculum tricleocarpae</name>
    <dbReference type="NCBI Taxonomy" id="2591009"/>
    <lineage>
        <taxon>Bacteria</taxon>
        <taxon>Pseudomonadati</taxon>
        <taxon>Pseudomonadota</taxon>
        <taxon>Alphaproteobacteria</taxon>
        <taxon>Rhodospirillales</taxon>
        <taxon>Rhodospirillaceae</taxon>
        <taxon>Denitrobaculum</taxon>
    </lineage>
</organism>
<dbReference type="SUPFAM" id="SSF46785">
    <property type="entry name" value="Winged helix' DNA-binding domain"/>
    <property type="match status" value="1"/>
</dbReference>
<keyword evidence="2" id="KW-0663">Pyridoxal phosphate</keyword>
<dbReference type="Gene3D" id="1.10.10.10">
    <property type="entry name" value="Winged helix-like DNA-binding domain superfamily/Winged helix DNA-binding domain"/>
    <property type="match status" value="1"/>
</dbReference>
<dbReference type="OrthoDB" id="9808770at2"/>
<keyword evidence="3" id="KW-0805">Transcription regulation</keyword>
<dbReference type="PROSITE" id="PS50949">
    <property type="entry name" value="HTH_GNTR"/>
    <property type="match status" value="1"/>
</dbReference>
<evidence type="ECO:0000313" key="8">
    <source>
        <dbReference type="EMBL" id="TQV79966.1"/>
    </source>
</evidence>
<comment type="caution">
    <text evidence="8">The sequence shown here is derived from an EMBL/GenBank/DDBJ whole genome shotgun (WGS) entry which is preliminary data.</text>
</comment>
<dbReference type="InterPro" id="IPR015421">
    <property type="entry name" value="PyrdxlP-dep_Trfase_major"/>
</dbReference>
<dbReference type="GO" id="GO:0008483">
    <property type="term" value="F:transaminase activity"/>
    <property type="evidence" value="ECO:0007669"/>
    <property type="project" value="UniProtKB-KW"/>
</dbReference>
<dbReference type="GO" id="GO:0003700">
    <property type="term" value="F:DNA-binding transcription factor activity"/>
    <property type="evidence" value="ECO:0007669"/>
    <property type="project" value="InterPro"/>
</dbReference>
<evidence type="ECO:0000256" key="1">
    <source>
        <dbReference type="ARBA" id="ARBA00005384"/>
    </source>
</evidence>
<reference evidence="8 9" key="1">
    <citation type="submission" date="2019-06" db="EMBL/GenBank/DDBJ databases">
        <title>Whole genome sequence for Rhodospirillaceae sp. R148.</title>
        <authorList>
            <person name="Wang G."/>
        </authorList>
    </citation>
    <scope>NUCLEOTIDE SEQUENCE [LARGE SCALE GENOMIC DNA]</scope>
    <source>
        <strain evidence="8 9">R148</strain>
    </source>
</reference>
<keyword evidence="5" id="KW-0804">Transcription</keyword>
<dbReference type="PRINTS" id="PR00035">
    <property type="entry name" value="HTHGNTR"/>
</dbReference>
<feature type="domain" description="HTH gntR-type" evidence="7">
    <location>
        <begin position="21"/>
        <end position="89"/>
    </location>
</feature>
<dbReference type="InterPro" id="IPR004839">
    <property type="entry name" value="Aminotransferase_I/II_large"/>
</dbReference>
<dbReference type="AlphaFoldDB" id="A0A545TRX4"/>
<feature type="region of interest" description="Disordered" evidence="6">
    <location>
        <begin position="97"/>
        <end position="124"/>
    </location>
</feature>
<dbReference type="Pfam" id="PF00392">
    <property type="entry name" value="GntR"/>
    <property type="match status" value="1"/>
</dbReference>
<gene>
    <name evidence="8" type="ORF">FKG95_13625</name>
</gene>
<dbReference type="CDD" id="cd00609">
    <property type="entry name" value="AAT_like"/>
    <property type="match status" value="1"/>
</dbReference>